<proteinExistence type="inferred from homology"/>
<dbReference type="SUPFAM" id="SSF47699">
    <property type="entry name" value="Bifunctional inhibitor/lipid-transfer protein/seed storage 2S albumin"/>
    <property type="match status" value="1"/>
</dbReference>
<evidence type="ECO:0000259" key="6">
    <source>
        <dbReference type="SMART" id="SM00499"/>
    </source>
</evidence>
<comment type="function">
    <text evidence="4">Plant non-specific lipid-transfer proteins transfer phospholipids as well as galactolipids across membranes. May play a role in wax or cutin deposition in the cell walls of expanding epidermal cells and certain secretory tissues.</text>
</comment>
<dbReference type="InterPro" id="IPR000528">
    <property type="entry name" value="Plant_nsLTP"/>
</dbReference>
<evidence type="ECO:0000313" key="8">
    <source>
        <dbReference type="Proteomes" id="UP000823775"/>
    </source>
</evidence>
<feature type="chain" id="PRO_5045523777" description="Non-specific lipid-transfer protein" evidence="5">
    <location>
        <begin position="32"/>
        <end position="132"/>
    </location>
</feature>
<feature type="signal peptide" evidence="5">
    <location>
        <begin position="1"/>
        <end position="31"/>
    </location>
</feature>
<accession>A0ABS8SSN6</accession>
<keyword evidence="8" id="KW-1185">Reference proteome</keyword>
<gene>
    <name evidence="7" type="ORF">HAX54_047048</name>
</gene>
<evidence type="ECO:0000313" key="7">
    <source>
        <dbReference type="EMBL" id="MCD7461763.1"/>
    </source>
</evidence>
<keyword evidence="3 4" id="KW-0446">Lipid-binding</keyword>
<reference evidence="7 8" key="1">
    <citation type="journal article" date="2021" name="BMC Genomics">
        <title>Datura genome reveals duplications of psychoactive alkaloid biosynthetic genes and high mutation rate following tissue culture.</title>
        <authorList>
            <person name="Rajewski A."/>
            <person name="Carter-House D."/>
            <person name="Stajich J."/>
            <person name="Litt A."/>
        </authorList>
    </citation>
    <scope>NUCLEOTIDE SEQUENCE [LARGE SCALE GENOMIC DNA]</scope>
    <source>
        <strain evidence="7">AR-01</strain>
    </source>
</reference>
<name>A0ABS8SSN6_DATST</name>
<dbReference type="EMBL" id="JACEIK010000752">
    <property type="protein sequence ID" value="MCD7461763.1"/>
    <property type="molecule type" value="Genomic_DNA"/>
</dbReference>
<feature type="domain" description="Bifunctional inhibitor/plant lipid transfer protein/seed storage helical" evidence="6">
    <location>
        <begin position="35"/>
        <end position="120"/>
    </location>
</feature>
<dbReference type="InterPro" id="IPR016140">
    <property type="entry name" value="Bifunc_inhib/LTP/seed_store"/>
</dbReference>
<sequence length="132" mass="13723">MSRNISTYSLLAVALILMALCLVNLAGIANADVRCGDVIPKVIPCQGFLMRGDTSPSVACCTGAQALDKEAAASQSDRQAICGCLKAAAQTLPINLEKAAMLPALCKLSTKIPIDPKVDCSRVASRDSNTAE</sequence>
<dbReference type="InterPro" id="IPR036312">
    <property type="entry name" value="Bifun_inhib/LTP/seed_sf"/>
</dbReference>
<evidence type="ECO:0000256" key="1">
    <source>
        <dbReference type="ARBA" id="ARBA00009748"/>
    </source>
</evidence>
<evidence type="ECO:0000256" key="5">
    <source>
        <dbReference type="SAM" id="SignalP"/>
    </source>
</evidence>
<dbReference type="Pfam" id="PF00234">
    <property type="entry name" value="Tryp_alpha_amyl"/>
    <property type="match status" value="1"/>
</dbReference>
<evidence type="ECO:0000256" key="3">
    <source>
        <dbReference type="ARBA" id="ARBA00023121"/>
    </source>
</evidence>
<dbReference type="CDD" id="cd01960">
    <property type="entry name" value="nsLTP1"/>
    <property type="match status" value="1"/>
</dbReference>
<protein>
    <recommendedName>
        <fullName evidence="4">Non-specific lipid-transfer protein</fullName>
    </recommendedName>
</protein>
<keyword evidence="2 4" id="KW-0813">Transport</keyword>
<evidence type="ECO:0000256" key="2">
    <source>
        <dbReference type="ARBA" id="ARBA00022448"/>
    </source>
</evidence>
<dbReference type="PANTHER" id="PTHR33076">
    <property type="entry name" value="NON-SPECIFIC LIPID-TRANSFER PROTEIN 2-RELATED"/>
    <property type="match status" value="1"/>
</dbReference>
<dbReference type="Proteomes" id="UP000823775">
    <property type="component" value="Unassembled WGS sequence"/>
</dbReference>
<comment type="caution">
    <text evidence="7">The sequence shown here is derived from an EMBL/GenBank/DDBJ whole genome shotgun (WGS) entry which is preliminary data.</text>
</comment>
<organism evidence="7 8">
    <name type="scientific">Datura stramonium</name>
    <name type="common">Jimsonweed</name>
    <name type="synonym">Common thornapple</name>
    <dbReference type="NCBI Taxonomy" id="4076"/>
    <lineage>
        <taxon>Eukaryota</taxon>
        <taxon>Viridiplantae</taxon>
        <taxon>Streptophyta</taxon>
        <taxon>Embryophyta</taxon>
        <taxon>Tracheophyta</taxon>
        <taxon>Spermatophyta</taxon>
        <taxon>Magnoliopsida</taxon>
        <taxon>eudicotyledons</taxon>
        <taxon>Gunneridae</taxon>
        <taxon>Pentapetalae</taxon>
        <taxon>asterids</taxon>
        <taxon>lamiids</taxon>
        <taxon>Solanales</taxon>
        <taxon>Solanaceae</taxon>
        <taxon>Solanoideae</taxon>
        <taxon>Datureae</taxon>
        <taxon>Datura</taxon>
    </lineage>
</organism>
<dbReference type="SMART" id="SM00499">
    <property type="entry name" value="AAI"/>
    <property type="match status" value="1"/>
</dbReference>
<keyword evidence="5" id="KW-0732">Signal</keyword>
<dbReference type="PRINTS" id="PR00382">
    <property type="entry name" value="LIPIDTRNSFER"/>
</dbReference>
<comment type="similarity">
    <text evidence="1 4">Belongs to the plant LTP family.</text>
</comment>
<evidence type="ECO:0000256" key="4">
    <source>
        <dbReference type="RuleBase" id="RU000628"/>
    </source>
</evidence>
<dbReference type="Gene3D" id="1.10.110.10">
    <property type="entry name" value="Plant lipid-transfer and hydrophobic proteins"/>
    <property type="match status" value="1"/>
</dbReference>
<dbReference type="PROSITE" id="PS00597">
    <property type="entry name" value="PLANT_LTP"/>
    <property type="match status" value="1"/>
</dbReference>